<keyword evidence="2" id="KW-1185">Reference proteome</keyword>
<dbReference type="SUPFAM" id="SSF50249">
    <property type="entry name" value="Nucleic acid-binding proteins"/>
    <property type="match status" value="1"/>
</dbReference>
<dbReference type="RefSeq" id="WP_048116183.1">
    <property type="nucleotide sequence ID" value="NZ_CP011070.1"/>
</dbReference>
<dbReference type="Proteomes" id="UP000032408">
    <property type="component" value="Chromosome"/>
</dbReference>
<evidence type="ECO:0000313" key="1">
    <source>
        <dbReference type="EMBL" id="AJW70911.1"/>
    </source>
</evidence>
<dbReference type="STRING" id="1580092.NADRNF5_1223"/>
<proteinExistence type="predicted"/>
<dbReference type="OrthoDB" id="9573at2157"/>
<dbReference type="KEGG" id="nin:NADRNF5_1223"/>
<dbReference type="InterPro" id="IPR012340">
    <property type="entry name" value="NA-bd_OB-fold"/>
</dbReference>
<gene>
    <name evidence="1" type="ORF">NADRNF5_1223</name>
</gene>
<dbReference type="AlphaFoldDB" id="A0A0D5C2H7"/>
<dbReference type="HOGENOM" id="CLU_168008_0_0_2"/>
<evidence type="ECO:0008006" key="3">
    <source>
        <dbReference type="Google" id="ProtNLM"/>
    </source>
</evidence>
<dbReference type="GeneID" id="24820423"/>
<reference evidence="1 2" key="2">
    <citation type="journal article" date="2016" name="ISME J.">
        <title>Physiological and genomic characterization of two novel marine thaumarchaeal strains indicates niche differentiation.</title>
        <authorList>
            <person name="Bayer B."/>
            <person name="Vojvoda J."/>
            <person name="Offre P."/>
            <person name="Alves R.J."/>
            <person name="Elisabeth N.H."/>
            <person name="Garcia J.A."/>
            <person name="Volland J.M."/>
            <person name="Srivastava A."/>
            <person name="Schleper C."/>
            <person name="Herndl G.J."/>
        </authorList>
    </citation>
    <scope>NUCLEOTIDE SEQUENCE [LARGE SCALE GENOMIC DNA]</scope>
    <source>
        <strain evidence="1 2">NF5</strain>
    </source>
</reference>
<evidence type="ECO:0000313" key="2">
    <source>
        <dbReference type="Proteomes" id="UP000032408"/>
    </source>
</evidence>
<protein>
    <recommendedName>
        <fullName evidence="3">DUF35 domain-containing protein</fullName>
    </recommendedName>
</protein>
<dbReference type="EMBL" id="CP011070">
    <property type="protein sequence ID" value="AJW70911.1"/>
    <property type="molecule type" value="Genomic_DNA"/>
</dbReference>
<name>A0A0D5C2H7_9ARCH</name>
<accession>A0A0D5C2H7</accession>
<dbReference type="Gene3D" id="6.10.30.10">
    <property type="match status" value="1"/>
</dbReference>
<sequence>MSFESELSQGSFYIPECVKCSIIIWPPSEFCNQCFGEIVLRKKISEGKIIEFSRKDEEYFCIVEFENQIRVMAKMTNIPKVGQMVKILKSGISKGNYFFEVT</sequence>
<reference evidence="2" key="1">
    <citation type="submission" date="2015-03" db="EMBL/GenBank/DDBJ databases">
        <title>Characterization of two novel Thaumarchaeota isolated from the Northern Adriatic Sea.</title>
        <authorList>
            <person name="Bayer B."/>
            <person name="Vojvoda J."/>
            <person name="Offre P."/>
            <person name="Srivastava A."/>
            <person name="Elisabeth N."/>
            <person name="Garcia J.A.L."/>
            <person name="Schleper C."/>
            <person name="Herndl G.J."/>
        </authorList>
    </citation>
    <scope>NUCLEOTIDE SEQUENCE [LARGE SCALE GENOMIC DNA]</scope>
    <source>
        <strain evidence="2">NF5</strain>
    </source>
</reference>
<organism evidence="1 2">
    <name type="scientific">Nitrosopumilus adriaticus</name>
    <dbReference type="NCBI Taxonomy" id="1580092"/>
    <lineage>
        <taxon>Archaea</taxon>
        <taxon>Nitrososphaerota</taxon>
        <taxon>Nitrososphaeria</taxon>
        <taxon>Nitrosopumilales</taxon>
        <taxon>Nitrosopumilaceae</taxon>
        <taxon>Nitrosopumilus</taxon>
    </lineage>
</organism>